<dbReference type="eggNOG" id="ENOG502SETM">
    <property type="taxonomic scope" value="Eukaryota"/>
</dbReference>
<evidence type="ECO:0000313" key="4">
    <source>
        <dbReference type="Proteomes" id="UP000019471"/>
    </source>
</evidence>
<dbReference type="SUPFAM" id="SSF54495">
    <property type="entry name" value="UBC-like"/>
    <property type="match status" value="1"/>
</dbReference>
<sequence>MTSAETSSRLEAELSLLEAMYPGNITFDSRSRDLLFTPSDSQRSALLLRLPDQYPEQGVPEVISACDNSRNDIRDRIRRAIDGLGAEGIGVEVLDQVVSIFEDEISGTSSDLTACSVEGSNGKEQQAARDPSAGSQPRPRTVIIWLHHLLATSKRKLAVNPTASSPASSPSSAISGISKPGYPGIMVFSGPSDLVDSHLRELKALNWQVFQVRYDSDENAGQEEQERDEWTFSHGKGKIIEVESMAEVVKDIVKEGNKLLFLEAVGVK</sequence>
<dbReference type="STRING" id="1182543.W9WLG3"/>
<dbReference type="PANTHER" id="PTHR15955:SF8">
    <property type="entry name" value="RWD DOMAIN-CONTAINING PROTEIN 2B-RELATED"/>
    <property type="match status" value="1"/>
</dbReference>
<dbReference type="InterPro" id="IPR016135">
    <property type="entry name" value="UBQ-conjugating_enzyme/RWD"/>
</dbReference>
<dbReference type="InterPro" id="IPR006575">
    <property type="entry name" value="RWD_dom"/>
</dbReference>
<dbReference type="HOGENOM" id="CLU_046295_2_1_1"/>
<dbReference type="EMBL" id="AMGX01000012">
    <property type="protein sequence ID" value="EXJ68997.1"/>
    <property type="molecule type" value="Genomic_DNA"/>
</dbReference>
<name>W9WLG3_9EURO</name>
<organism evidence="3 4">
    <name type="scientific">Cladophialophora psammophila CBS 110553</name>
    <dbReference type="NCBI Taxonomy" id="1182543"/>
    <lineage>
        <taxon>Eukaryota</taxon>
        <taxon>Fungi</taxon>
        <taxon>Dikarya</taxon>
        <taxon>Ascomycota</taxon>
        <taxon>Pezizomycotina</taxon>
        <taxon>Eurotiomycetes</taxon>
        <taxon>Chaetothyriomycetidae</taxon>
        <taxon>Chaetothyriales</taxon>
        <taxon>Herpotrichiellaceae</taxon>
        <taxon>Cladophialophora</taxon>
    </lineage>
</organism>
<feature type="region of interest" description="Disordered" evidence="1">
    <location>
        <begin position="111"/>
        <end position="137"/>
    </location>
</feature>
<accession>W9WLG3</accession>
<comment type="caution">
    <text evidence="3">The sequence shown here is derived from an EMBL/GenBank/DDBJ whole genome shotgun (WGS) entry which is preliminary data.</text>
</comment>
<gene>
    <name evidence="3" type="ORF">A1O5_07932</name>
</gene>
<dbReference type="PANTHER" id="PTHR15955">
    <property type="entry name" value="RWD DOMAIN CONTAINING PROTEIN 2"/>
    <property type="match status" value="1"/>
</dbReference>
<dbReference type="Proteomes" id="UP000019471">
    <property type="component" value="Unassembled WGS sequence"/>
</dbReference>
<keyword evidence="4" id="KW-1185">Reference proteome</keyword>
<dbReference type="OrthoDB" id="432412at2759"/>
<reference evidence="3 4" key="1">
    <citation type="submission" date="2013-03" db="EMBL/GenBank/DDBJ databases">
        <title>The Genome Sequence of Cladophialophora psammophila CBS 110553.</title>
        <authorList>
            <consortium name="The Broad Institute Genomics Platform"/>
            <person name="Cuomo C."/>
            <person name="de Hoog S."/>
            <person name="Gorbushina A."/>
            <person name="Walker B."/>
            <person name="Young S.K."/>
            <person name="Zeng Q."/>
            <person name="Gargeya S."/>
            <person name="Fitzgerald M."/>
            <person name="Haas B."/>
            <person name="Abouelleil A."/>
            <person name="Allen A.W."/>
            <person name="Alvarado L."/>
            <person name="Arachchi H.M."/>
            <person name="Berlin A.M."/>
            <person name="Chapman S.B."/>
            <person name="Gainer-Dewar J."/>
            <person name="Goldberg J."/>
            <person name="Griggs A."/>
            <person name="Gujja S."/>
            <person name="Hansen M."/>
            <person name="Howarth C."/>
            <person name="Imamovic A."/>
            <person name="Ireland A."/>
            <person name="Larimer J."/>
            <person name="McCowan C."/>
            <person name="Murphy C."/>
            <person name="Pearson M."/>
            <person name="Poon T.W."/>
            <person name="Priest M."/>
            <person name="Roberts A."/>
            <person name="Saif S."/>
            <person name="Shea T."/>
            <person name="Sisk P."/>
            <person name="Sykes S."/>
            <person name="Wortman J."/>
            <person name="Nusbaum C."/>
            <person name="Birren B."/>
        </authorList>
    </citation>
    <scope>NUCLEOTIDE SEQUENCE [LARGE SCALE GENOMIC DNA]</scope>
    <source>
        <strain evidence="3 4">CBS 110553</strain>
    </source>
</reference>
<dbReference type="InterPro" id="IPR017359">
    <property type="entry name" value="Phi-like"/>
</dbReference>
<evidence type="ECO:0000313" key="3">
    <source>
        <dbReference type="EMBL" id="EXJ68997.1"/>
    </source>
</evidence>
<protein>
    <recommendedName>
        <fullName evidence="2">RWD domain-containing protein</fullName>
    </recommendedName>
</protein>
<dbReference type="CDD" id="cd11605">
    <property type="entry name" value="RWD_DRWD_ELF-like"/>
    <property type="match status" value="1"/>
</dbReference>
<dbReference type="RefSeq" id="XP_007746707.1">
    <property type="nucleotide sequence ID" value="XM_007748517.1"/>
</dbReference>
<dbReference type="AlphaFoldDB" id="W9WLG3"/>
<evidence type="ECO:0000256" key="1">
    <source>
        <dbReference type="SAM" id="MobiDB-lite"/>
    </source>
</evidence>
<proteinExistence type="predicted"/>
<evidence type="ECO:0000259" key="2">
    <source>
        <dbReference type="PROSITE" id="PS50908"/>
    </source>
</evidence>
<feature type="domain" description="RWD" evidence="2">
    <location>
        <begin position="12"/>
        <end position="108"/>
    </location>
</feature>
<feature type="compositionally biased region" description="Polar residues" evidence="1">
    <location>
        <begin position="111"/>
        <end position="124"/>
    </location>
</feature>
<dbReference type="PROSITE" id="PS50908">
    <property type="entry name" value="RWD"/>
    <property type="match status" value="1"/>
</dbReference>
<dbReference type="GeneID" id="19192634"/>